<protein>
    <submittedName>
        <fullName evidence="4">Aldehyde dehydrogenase family protein</fullName>
    </submittedName>
</protein>
<dbReference type="PANTHER" id="PTHR11699">
    <property type="entry name" value="ALDEHYDE DEHYDROGENASE-RELATED"/>
    <property type="match status" value="1"/>
</dbReference>
<dbReference type="Proteomes" id="UP001500945">
    <property type="component" value="Unassembled WGS sequence"/>
</dbReference>
<dbReference type="InterPro" id="IPR015590">
    <property type="entry name" value="Aldehyde_DH_dom"/>
</dbReference>
<dbReference type="InterPro" id="IPR016162">
    <property type="entry name" value="Ald_DH_N"/>
</dbReference>
<evidence type="ECO:0000259" key="3">
    <source>
        <dbReference type="Pfam" id="PF00171"/>
    </source>
</evidence>
<dbReference type="InterPro" id="IPR016161">
    <property type="entry name" value="Ald_DH/histidinol_DH"/>
</dbReference>
<reference evidence="5" key="1">
    <citation type="journal article" date="2019" name="Int. J. Syst. Evol. Microbiol.">
        <title>The Global Catalogue of Microorganisms (GCM) 10K type strain sequencing project: providing services to taxonomists for standard genome sequencing and annotation.</title>
        <authorList>
            <consortium name="The Broad Institute Genomics Platform"/>
            <consortium name="The Broad Institute Genome Sequencing Center for Infectious Disease"/>
            <person name="Wu L."/>
            <person name="Ma J."/>
        </authorList>
    </citation>
    <scope>NUCLEOTIDE SEQUENCE [LARGE SCALE GENOMIC DNA]</scope>
    <source>
        <strain evidence="5">JCM 17809</strain>
    </source>
</reference>
<feature type="compositionally biased region" description="Basic and acidic residues" evidence="2">
    <location>
        <begin position="12"/>
        <end position="27"/>
    </location>
</feature>
<dbReference type="Pfam" id="PF00171">
    <property type="entry name" value="Aldedh"/>
    <property type="match status" value="1"/>
</dbReference>
<accession>A0ABP8KD05</accession>
<dbReference type="InterPro" id="IPR016163">
    <property type="entry name" value="Ald_DH_C"/>
</dbReference>
<proteinExistence type="predicted"/>
<evidence type="ECO:0000313" key="4">
    <source>
        <dbReference type="EMBL" id="GAA4404429.1"/>
    </source>
</evidence>
<comment type="caution">
    <text evidence="4">The sequence shown here is derived from an EMBL/GenBank/DDBJ whole genome shotgun (WGS) entry which is preliminary data.</text>
</comment>
<feature type="region of interest" description="Disordered" evidence="2">
    <location>
        <begin position="1"/>
        <end position="44"/>
    </location>
</feature>
<dbReference type="EMBL" id="BAABGM010000011">
    <property type="protein sequence ID" value="GAA4404429.1"/>
    <property type="molecule type" value="Genomic_DNA"/>
</dbReference>
<gene>
    <name evidence="4" type="ORF">GCM10023168_17050</name>
</gene>
<keyword evidence="1" id="KW-0560">Oxidoreductase</keyword>
<organism evidence="4 5">
    <name type="scientific">Fodinibacter luteus</name>
    <dbReference type="NCBI Taxonomy" id="552064"/>
    <lineage>
        <taxon>Bacteria</taxon>
        <taxon>Bacillati</taxon>
        <taxon>Actinomycetota</taxon>
        <taxon>Actinomycetes</taxon>
        <taxon>Micrococcales</taxon>
        <taxon>Intrasporangiaceae</taxon>
        <taxon>Fodinibacter (ex Wang et al. 2009)</taxon>
    </lineage>
</organism>
<dbReference type="Gene3D" id="3.40.605.10">
    <property type="entry name" value="Aldehyde Dehydrogenase, Chain A, domain 1"/>
    <property type="match status" value="1"/>
</dbReference>
<evidence type="ECO:0000256" key="1">
    <source>
        <dbReference type="ARBA" id="ARBA00023002"/>
    </source>
</evidence>
<evidence type="ECO:0000256" key="2">
    <source>
        <dbReference type="SAM" id="MobiDB-lite"/>
    </source>
</evidence>
<dbReference type="Gene3D" id="3.40.309.10">
    <property type="entry name" value="Aldehyde Dehydrogenase, Chain A, domain 2"/>
    <property type="match status" value="1"/>
</dbReference>
<keyword evidence="5" id="KW-1185">Reference proteome</keyword>
<sequence length="533" mass="54881">MLAPGEPLLLGSRHDPPVDDERGRRVVEQGVDSQDSHTAAPTRENRFSLTGCFGAAATGHALSMTTTSDRRPPDGVHRTDVAAGEVADAVELARAAAAAWRATAASRRAGLLREAAAAVRDVHEELGGILCLTTGRLLREARASAAVAADLLEEAAVTGLAGGRALAGDPGAVDLVRREPRGVVAAITPWNDPYPAAAGLIAAALVTGNTVVHKPSERSADPGRRLTEVVSAVLPEGVLVHVGGDADAGRALARHPLVDLVAHIGSSEAGASVRTACAGRGAVSITENGGKDPLVVDAGVDPRWAARQVAVGAFTNAGQLCTSVERVYLHADVADDVVRELVRLARGYRLGHPADDTTTLPPLVDERAVEAVHGHVRDAVERGARLLTGGEPDPVVPAGYPATVLVDCTDDMLVMTRETFGPVAPVVVVGSWDEGLERAAGGAYGLAATVLTTDTRHALEAAERLDVGTVKVNAVFGGAPGGSADPRGLSGRGVGFGPDLLREMTVLKTVHLEPAKALADDETGHLVESISTE</sequence>
<dbReference type="CDD" id="cd07078">
    <property type="entry name" value="ALDH"/>
    <property type="match status" value="1"/>
</dbReference>
<dbReference type="SUPFAM" id="SSF53720">
    <property type="entry name" value="ALDH-like"/>
    <property type="match status" value="1"/>
</dbReference>
<name>A0ABP8KD05_9MICO</name>
<feature type="domain" description="Aldehyde dehydrogenase" evidence="3">
    <location>
        <begin position="82"/>
        <end position="510"/>
    </location>
</feature>
<evidence type="ECO:0000313" key="5">
    <source>
        <dbReference type="Proteomes" id="UP001500945"/>
    </source>
</evidence>